<feature type="region of interest" description="Disordered" evidence="1">
    <location>
        <begin position="27"/>
        <end position="136"/>
    </location>
</feature>
<organism evidence="2 3">
    <name type="scientific">Pleuronectes platessa</name>
    <name type="common">European plaice</name>
    <dbReference type="NCBI Taxonomy" id="8262"/>
    <lineage>
        <taxon>Eukaryota</taxon>
        <taxon>Metazoa</taxon>
        <taxon>Chordata</taxon>
        <taxon>Craniata</taxon>
        <taxon>Vertebrata</taxon>
        <taxon>Euteleostomi</taxon>
        <taxon>Actinopterygii</taxon>
        <taxon>Neopterygii</taxon>
        <taxon>Teleostei</taxon>
        <taxon>Neoteleostei</taxon>
        <taxon>Acanthomorphata</taxon>
        <taxon>Carangaria</taxon>
        <taxon>Pleuronectiformes</taxon>
        <taxon>Pleuronectoidei</taxon>
        <taxon>Pleuronectidae</taxon>
        <taxon>Pleuronectes</taxon>
    </lineage>
</organism>
<keyword evidence="3" id="KW-1185">Reference proteome</keyword>
<reference evidence="2" key="1">
    <citation type="submission" date="2020-03" db="EMBL/GenBank/DDBJ databases">
        <authorList>
            <person name="Weist P."/>
        </authorList>
    </citation>
    <scope>NUCLEOTIDE SEQUENCE</scope>
</reference>
<feature type="compositionally biased region" description="Basic and acidic residues" evidence="1">
    <location>
        <begin position="32"/>
        <end position="50"/>
    </location>
</feature>
<comment type="caution">
    <text evidence="2">The sequence shown here is derived from an EMBL/GenBank/DDBJ whole genome shotgun (WGS) entry which is preliminary data.</text>
</comment>
<gene>
    <name evidence="2" type="ORF">PLEPLA_LOCUS37581</name>
</gene>
<accession>A0A9N7Z3G1</accession>
<protein>
    <submittedName>
        <fullName evidence="2">Uncharacterized protein</fullName>
    </submittedName>
</protein>
<dbReference type="EMBL" id="CADEAL010004033">
    <property type="protein sequence ID" value="CAB1449895.1"/>
    <property type="molecule type" value="Genomic_DNA"/>
</dbReference>
<feature type="compositionally biased region" description="Pro residues" evidence="1">
    <location>
        <begin position="127"/>
        <end position="136"/>
    </location>
</feature>
<dbReference type="AlphaFoldDB" id="A0A9N7Z3G1"/>
<evidence type="ECO:0000313" key="3">
    <source>
        <dbReference type="Proteomes" id="UP001153269"/>
    </source>
</evidence>
<evidence type="ECO:0000313" key="2">
    <source>
        <dbReference type="EMBL" id="CAB1449895.1"/>
    </source>
</evidence>
<evidence type="ECO:0000256" key="1">
    <source>
        <dbReference type="SAM" id="MobiDB-lite"/>
    </source>
</evidence>
<dbReference type="Proteomes" id="UP001153269">
    <property type="component" value="Unassembled WGS sequence"/>
</dbReference>
<proteinExistence type="predicted"/>
<sequence length="136" mass="14527">MLKQEHVLIRGCSVSAVSAGTMHTAAVQSASRLRDDDETPHRDNDIEERLSNGCPPPDLIPPNAQPGEAAAAAAASHRHGRPGRFASSTGGSHRATQRDSESVCPAHRPLATGEHFSFVGGTRERNQPPPELRQLL</sequence>
<name>A0A9N7Z3G1_PLEPL</name>
<feature type="compositionally biased region" description="Pro residues" evidence="1">
    <location>
        <begin position="54"/>
        <end position="64"/>
    </location>
</feature>